<evidence type="ECO:0000259" key="5">
    <source>
        <dbReference type="Pfam" id="PF00501"/>
    </source>
</evidence>
<dbReference type="PANTHER" id="PTHR22754:SF32">
    <property type="entry name" value="DISCO-INTERACTING PROTEIN 2"/>
    <property type="match status" value="1"/>
</dbReference>
<dbReference type="GO" id="GO:0070566">
    <property type="term" value="F:adenylyltransferase activity"/>
    <property type="evidence" value="ECO:0007669"/>
    <property type="project" value="TreeGrafter"/>
</dbReference>
<dbReference type="RefSeq" id="WP_208261312.1">
    <property type="nucleotide sequence ID" value="NZ_JAGEOJ010000020.1"/>
</dbReference>
<dbReference type="GO" id="GO:0016874">
    <property type="term" value="F:ligase activity"/>
    <property type="evidence" value="ECO:0007669"/>
    <property type="project" value="UniProtKB-KW"/>
</dbReference>
<name>A0A939PI18_9ACTN</name>
<protein>
    <submittedName>
        <fullName evidence="6">Fatty acyl-AMP ligase</fullName>
    </submittedName>
</protein>
<dbReference type="Gene3D" id="3.30.300.30">
    <property type="match status" value="1"/>
</dbReference>
<evidence type="ECO:0000256" key="4">
    <source>
        <dbReference type="ARBA" id="ARBA00023098"/>
    </source>
</evidence>
<dbReference type="InterPro" id="IPR040097">
    <property type="entry name" value="FAAL/FAAC"/>
</dbReference>
<comment type="similarity">
    <text evidence="1">Belongs to the ATP-dependent AMP-binding enzyme family.</text>
</comment>
<evidence type="ECO:0000256" key="2">
    <source>
        <dbReference type="ARBA" id="ARBA00022598"/>
    </source>
</evidence>
<comment type="caution">
    <text evidence="6">The sequence shown here is derived from an EMBL/GenBank/DDBJ whole genome shotgun (WGS) entry which is preliminary data.</text>
</comment>
<evidence type="ECO:0000256" key="1">
    <source>
        <dbReference type="ARBA" id="ARBA00006432"/>
    </source>
</evidence>
<dbReference type="Gene3D" id="3.40.50.12780">
    <property type="entry name" value="N-terminal domain of ligase-like"/>
    <property type="match status" value="1"/>
</dbReference>
<reference evidence="6" key="1">
    <citation type="submission" date="2021-03" db="EMBL/GenBank/DDBJ databases">
        <authorList>
            <person name="Kanchanasin P."/>
            <person name="Saeng-In P."/>
            <person name="Phongsopitanun W."/>
            <person name="Yuki M."/>
            <person name="Kudo T."/>
            <person name="Ohkuma M."/>
            <person name="Tanasupawat S."/>
        </authorList>
    </citation>
    <scope>NUCLEOTIDE SEQUENCE</scope>
    <source>
        <strain evidence="6">GKU 128</strain>
    </source>
</reference>
<dbReference type="AlphaFoldDB" id="A0A939PI18"/>
<dbReference type="EMBL" id="JAGEOJ010000020">
    <property type="protein sequence ID" value="MBO2453282.1"/>
    <property type="molecule type" value="Genomic_DNA"/>
</dbReference>
<organism evidence="6 7">
    <name type="scientific">Actinomadura barringtoniae</name>
    <dbReference type="NCBI Taxonomy" id="1427535"/>
    <lineage>
        <taxon>Bacteria</taxon>
        <taxon>Bacillati</taxon>
        <taxon>Actinomycetota</taxon>
        <taxon>Actinomycetes</taxon>
        <taxon>Streptosporangiales</taxon>
        <taxon>Thermomonosporaceae</taxon>
        <taxon>Actinomadura</taxon>
    </lineage>
</organism>
<dbReference type="GO" id="GO:0006633">
    <property type="term" value="P:fatty acid biosynthetic process"/>
    <property type="evidence" value="ECO:0007669"/>
    <property type="project" value="TreeGrafter"/>
</dbReference>
<dbReference type="InterPro" id="IPR020845">
    <property type="entry name" value="AMP-binding_CS"/>
</dbReference>
<dbReference type="GO" id="GO:0005886">
    <property type="term" value="C:plasma membrane"/>
    <property type="evidence" value="ECO:0007669"/>
    <property type="project" value="TreeGrafter"/>
</dbReference>
<dbReference type="GO" id="GO:0071766">
    <property type="term" value="P:Actinobacterium-type cell wall biogenesis"/>
    <property type="evidence" value="ECO:0007669"/>
    <property type="project" value="UniProtKB-ARBA"/>
</dbReference>
<evidence type="ECO:0000313" key="6">
    <source>
        <dbReference type="EMBL" id="MBO2453282.1"/>
    </source>
</evidence>
<dbReference type="PANTHER" id="PTHR22754">
    <property type="entry name" value="DISCO-INTERACTING PROTEIN 2 DIP2 -RELATED"/>
    <property type="match status" value="1"/>
</dbReference>
<evidence type="ECO:0000256" key="3">
    <source>
        <dbReference type="ARBA" id="ARBA00022832"/>
    </source>
</evidence>
<dbReference type="InterPro" id="IPR042099">
    <property type="entry name" value="ANL_N_sf"/>
</dbReference>
<keyword evidence="4" id="KW-0443">Lipid metabolism</keyword>
<keyword evidence="2 6" id="KW-0436">Ligase</keyword>
<proteinExistence type="inferred from homology"/>
<dbReference type="SUPFAM" id="SSF56801">
    <property type="entry name" value="Acetyl-CoA synthetase-like"/>
    <property type="match status" value="1"/>
</dbReference>
<dbReference type="FunFam" id="3.40.50.12780:FF:000013">
    <property type="entry name" value="Long-chain-fatty-acid--AMP ligase FadD32"/>
    <property type="match status" value="1"/>
</dbReference>
<dbReference type="Pfam" id="PF00501">
    <property type="entry name" value="AMP-binding"/>
    <property type="match status" value="1"/>
</dbReference>
<feature type="domain" description="AMP-dependent synthetase/ligase" evidence="5">
    <location>
        <begin position="39"/>
        <end position="436"/>
    </location>
</feature>
<dbReference type="InterPro" id="IPR000873">
    <property type="entry name" value="AMP-dep_synth/lig_dom"/>
</dbReference>
<dbReference type="Proteomes" id="UP000669179">
    <property type="component" value="Unassembled WGS sequence"/>
</dbReference>
<dbReference type="InterPro" id="IPR045851">
    <property type="entry name" value="AMP-bd_C_sf"/>
</dbReference>
<accession>A0A939PI18</accession>
<dbReference type="CDD" id="cd05931">
    <property type="entry name" value="FAAL"/>
    <property type="match status" value="1"/>
</dbReference>
<keyword evidence="7" id="KW-1185">Reference proteome</keyword>
<keyword evidence="3" id="KW-0276">Fatty acid metabolism</keyword>
<dbReference type="PROSITE" id="PS00455">
    <property type="entry name" value="AMP_BINDING"/>
    <property type="match status" value="1"/>
</dbReference>
<sequence>MLPLEGDLQGYCLIRPCRCEEGAMSIDLTSFSSLVAAVRDQVHTQPDGTALTFLHDPDRPRDGGTTDWSYARLDQEARARAAWLQDRLAPGSRVLLLHPNGTEFAAAFYGCLYANMIAVPAPLPGRHRGRERVARISGQCEASAALTTAANLGSLRAWAVETGIDIPIVAGDAEPLADPADWRPIDTDRSAIAFLQYTSGSTGDPKGVKVSHENALWNGQATARSVGWPDWMRMGGWLPLYHDMGLVQLLYSTALGGGCALMEPSAFIGRPARWLQAIDALDIHVGFSPSFGYDLCVRKVADEEVSGLDLSRWHVAGNGSEPVDPAVMRAFSKKFAPAGFRPENFAPVYGLAECTVYVSGRRDRPPVVRTLDLDALTQGEFVPAENDRPGREAVSVGPPTDACEVLIVEPETCEVLPEGRLGEIWLRGTSVSLGYWQRPDPEGRVFGATTADGRTGFLRTGDLGALQQDELFVQGRIKDLLIVRGRNVFPSDIEHELRARFSDLGRVGAVFAAIHEDDPSADDAGSIVVTHEVDGIPPDRLPKLAAELRHFVIREFGVDVASILLLPAGTVARTTSGKVRRSEMRERFREGRLQALYPPTPAA</sequence>
<evidence type="ECO:0000313" key="7">
    <source>
        <dbReference type="Proteomes" id="UP000669179"/>
    </source>
</evidence>
<gene>
    <name evidence="6" type="ORF">J4573_39735</name>
</gene>